<proteinExistence type="predicted"/>
<comment type="caution">
    <text evidence="1">The sequence shown here is derived from an EMBL/GenBank/DDBJ whole genome shotgun (WGS) entry which is preliminary data.</text>
</comment>
<sequence>MVSKDEYCESLRPPRKVFCQKRKGHKGECRAVIFWAKELKDEK</sequence>
<dbReference type="AlphaFoldDB" id="A0A0F9V2P8"/>
<dbReference type="EMBL" id="LAZR01000703">
    <property type="protein sequence ID" value="KKN60168.1"/>
    <property type="molecule type" value="Genomic_DNA"/>
</dbReference>
<reference evidence="1" key="1">
    <citation type="journal article" date="2015" name="Nature">
        <title>Complex archaea that bridge the gap between prokaryotes and eukaryotes.</title>
        <authorList>
            <person name="Spang A."/>
            <person name="Saw J.H."/>
            <person name="Jorgensen S.L."/>
            <person name="Zaremba-Niedzwiedzka K."/>
            <person name="Martijn J."/>
            <person name="Lind A.E."/>
            <person name="van Eijk R."/>
            <person name="Schleper C."/>
            <person name="Guy L."/>
            <person name="Ettema T.J."/>
        </authorList>
    </citation>
    <scope>NUCLEOTIDE SEQUENCE</scope>
</reference>
<evidence type="ECO:0000313" key="1">
    <source>
        <dbReference type="EMBL" id="KKN60168.1"/>
    </source>
</evidence>
<protein>
    <submittedName>
        <fullName evidence="1">Uncharacterized protein</fullName>
    </submittedName>
</protein>
<accession>A0A0F9V2P8</accession>
<name>A0A0F9V2P8_9ZZZZ</name>
<gene>
    <name evidence="1" type="ORF">LCGC14_0534590</name>
</gene>
<organism evidence="1">
    <name type="scientific">marine sediment metagenome</name>
    <dbReference type="NCBI Taxonomy" id="412755"/>
    <lineage>
        <taxon>unclassified sequences</taxon>
        <taxon>metagenomes</taxon>
        <taxon>ecological metagenomes</taxon>
    </lineage>
</organism>